<evidence type="ECO:0000256" key="7">
    <source>
        <dbReference type="RuleBase" id="RU368015"/>
    </source>
</evidence>
<evidence type="ECO:0000256" key="1">
    <source>
        <dbReference type="ARBA" id="ARBA00004141"/>
    </source>
</evidence>
<reference evidence="9" key="1">
    <citation type="submission" date="2025-08" db="UniProtKB">
        <authorList>
            <consortium name="RefSeq"/>
        </authorList>
    </citation>
    <scope>IDENTIFICATION</scope>
    <source>
        <tissue evidence="9">Leaves</tissue>
    </source>
</reference>
<feature type="transmembrane region" description="Helical" evidence="7">
    <location>
        <begin position="285"/>
        <end position="308"/>
    </location>
</feature>
<evidence type="ECO:0000256" key="6">
    <source>
        <dbReference type="ARBA" id="ARBA00023136"/>
    </source>
</evidence>
<dbReference type="InterPro" id="IPR030182">
    <property type="entry name" value="PUP_plant"/>
</dbReference>
<dbReference type="GO" id="GO:0016020">
    <property type="term" value="C:membrane"/>
    <property type="evidence" value="ECO:0007669"/>
    <property type="project" value="UniProtKB-SubCell"/>
</dbReference>
<dbReference type="InterPro" id="IPR037185">
    <property type="entry name" value="EmrE-like"/>
</dbReference>
<sequence length="379" mass="41940">MGEAQEVQLHIITEMGKQANSTEQMHTSSLSTIGKRRNYKRWLRMAIYTLFLLFGQSTALILGRLYYTKGGKSKWLGTLVQLGGFPLLLPYYFISSPKNKPPKEETVLSKPPSALTLSTVYVFLGLLVAVDCFLFSTGLMYLPVSTYSLISSSTLGFNALFSFFLNSQKFTPFILNSLVLLTISSILLVLQTHSADPTAGVSKGKYIIGFICTLGASAGYGLVLSLTQLAFKRVLKRETFSAIMDMIVYQSLVATSATLVGLFASGEWKGLNREMEEFELGKVSYLMTVIWTAILWQVFSVGCMGLVFEVSSLFSNAISVLGLPIVPVLAVIFFHDKLGGIKVVSMVLAIWGFISYVYQQYLDDYQSKPEDRTSNEVSD</sequence>
<dbReference type="SUPFAM" id="SSF103481">
    <property type="entry name" value="Multidrug resistance efflux transporter EmrE"/>
    <property type="match status" value="1"/>
</dbReference>
<dbReference type="GO" id="GO:0005345">
    <property type="term" value="F:purine nucleobase transmembrane transporter activity"/>
    <property type="evidence" value="ECO:0007669"/>
    <property type="project" value="UniProtKB-UniRule"/>
</dbReference>
<dbReference type="Pfam" id="PF16913">
    <property type="entry name" value="PUNUT"/>
    <property type="match status" value="1"/>
</dbReference>
<dbReference type="GO" id="GO:0015211">
    <property type="term" value="F:purine nucleoside transmembrane transporter activity"/>
    <property type="evidence" value="ECO:0007669"/>
    <property type="project" value="UniProtKB-UniRule"/>
</dbReference>
<feature type="transmembrane region" description="Helical" evidence="7">
    <location>
        <begin position="340"/>
        <end position="358"/>
    </location>
</feature>
<dbReference type="OrthoDB" id="1717816at2759"/>
<evidence type="ECO:0000256" key="2">
    <source>
        <dbReference type="ARBA" id="ARBA00006213"/>
    </source>
</evidence>
<keyword evidence="5 7" id="KW-1133">Transmembrane helix</keyword>
<evidence type="ECO:0000256" key="4">
    <source>
        <dbReference type="ARBA" id="ARBA00022692"/>
    </source>
</evidence>
<gene>
    <name evidence="9" type="primary">LOC108990225</name>
</gene>
<feature type="transmembrane region" description="Helical" evidence="7">
    <location>
        <begin position="147"/>
        <end position="166"/>
    </location>
</feature>
<keyword evidence="3 7" id="KW-0813">Transport</keyword>
<dbReference type="GO" id="GO:0022857">
    <property type="term" value="F:transmembrane transporter activity"/>
    <property type="evidence" value="ECO:0000318"/>
    <property type="project" value="GO_Central"/>
</dbReference>
<dbReference type="Gramene" id="Jr04_10690_p1">
    <property type="protein sequence ID" value="cds.Jr04_10690_p1"/>
    <property type="gene ID" value="Jr04_10690"/>
</dbReference>
<dbReference type="RefSeq" id="XP_018819659.1">
    <property type="nucleotide sequence ID" value="XM_018964114.2"/>
</dbReference>
<dbReference type="PANTHER" id="PTHR31376">
    <property type="entry name" value="OS09G0467300 PROTEIN-RELATED"/>
    <property type="match status" value="1"/>
</dbReference>
<dbReference type="GeneID" id="108990225"/>
<comment type="subcellular location">
    <subcellularLocation>
        <location evidence="1 7">Membrane</location>
        <topology evidence="1 7">Multi-pass membrane protein</topology>
    </subcellularLocation>
</comment>
<feature type="transmembrane region" description="Helical" evidence="7">
    <location>
        <begin position="45"/>
        <end position="67"/>
    </location>
</feature>
<feature type="transmembrane region" description="Helical" evidence="7">
    <location>
        <begin position="115"/>
        <end position="141"/>
    </location>
</feature>
<comment type="similarity">
    <text evidence="2 7">Belongs to the purine permeases (TC 2.A.7.14) family.</text>
</comment>
<dbReference type="Proteomes" id="UP000235220">
    <property type="component" value="Chromosome 4"/>
</dbReference>
<accession>A0A2I4EJT0</accession>
<protein>
    <recommendedName>
        <fullName evidence="7">Probable purine permease</fullName>
    </recommendedName>
</protein>
<feature type="transmembrane region" description="Helical" evidence="7">
    <location>
        <begin position="73"/>
        <end position="94"/>
    </location>
</feature>
<dbReference type="KEGG" id="jre:108990225"/>
<proteinExistence type="inferred from homology"/>
<keyword evidence="6 7" id="KW-0472">Membrane</keyword>
<evidence type="ECO:0000256" key="5">
    <source>
        <dbReference type="ARBA" id="ARBA00022989"/>
    </source>
</evidence>
<keyword evidence="4 7" id="KW-0812">Transmembrane</keyword>
<feature type="transmembrane region" description="Helical" evidence="7">
    <location>
        <begin position="247"/>
        <end position="265"/>
    </location>
</feature>
<organism evidence="8 9">
    <name type="scientific">Juglans regia</name>
    <name type="common">English walnut</name>
    <dbReference type="NCBI Taxonomy" id="51240"/>
    <lineage>
        <taxon>Eukaryota</taxon>
        <taxon>Viridiplantae</taxon>
        <taxon>Streptophyta</taxon>
        <taxon>Embryophyta</taxon>
        <taxon>Tracheophyta</taxon>
        <taxon>Spermatophyta</taxon>
        <taxon>Magnoliopsida</taxon>
        <taxon>eudicotyledons</taxon>
        <taxon>Gunneridae</taxon>
        <taxon>Pentapetalae</taxon>
        <taxon>rosids</taxon>
        <taxon>fabids</taxon>
        <taxon>Fagales</taxon>
        <taxon>Juglandaceae</taxon>
        <taxon>Juglans</taxon>
    </lineage>
</organism>
<dbReference type="AlphaFoldDB" id="A0A2I4EJT0"/>
<evidence type="ECO:0000256" key="3">
    <source>
        <dbReference type="ARBA" id="ARBA00022448"/>
    </source>
</evidence>
<feature type="transmembrane region" description="Helical" evidence="7">
    <location>
        <begin position="313"/>
        <end position="334"/>
    </location>
</feature>
<name>A0A2I4EJT0_JUGRE</name>
<evidence type="ECO:0000313" key="9">
    <source>
        <dbReference type="RefSeq" id="XP_018819659.1"/>
    </source>
</evidence>
<keyword evidence="8" id="KW-1185">Reference proteome</keyword>
<dbReference type="PANTHER" id="PTHR31376:SF17">
    <property type="entry name" value="PURINE PERMEASE 21-RELATED"/>
    <property type="match status" value="1"/>
</dbReference>
<evidence type="ECO:0000313" key="8">
    <source>
        <dbReference type="Proteomes" id="UP000235220"/>
    </source>
</evidence>
<feature type="transmembrane region" description="Helical" evidence="7">
    <location>
        <begin position="206"/>
        <end position="226"/>
    </location>
</feature>
<feature type="transmembrane region" description="Helical" evidence="7">
    <location>
        <begin position="173"/>
        <end position="194"/>
    </location>
</feature>
<dbReference type="STRING" id="51240.A0A2I4EJT0"/>